<evidence type="ECO:0000259" key="3">
    <source>
        <dbReference type="PROSITE" id="PS50097"/>
    </source>
</evidence>
<accession>A0A444UZ18</accession>
<evidence type="ECO:0000256" key="2">
    <source>
        <dbReference type="ARBA" id="ARBA00022737"/>
    </source>
</evidence>
<dbReference type="Gene3D" id="2.120.10.80">
    <property type="entry name" value="Kelch-type beta propeller"/>
    <property type="match status" value="1"/>
</dbReference>
<dbReference type="InterPro" id="IPR011333">
    <property type="entry name" value="SKP1/BTB/POZ_sf"/>
</dbReference>
<keyword evidence="1" id="KW-0880">Kelch repeat</keyword>
<dbReference type="SUPFAM" id="SSF117281">
    <property type="entry name" value="Kelch motif"/>
    <property type="match status" value="1"/>
</dbReference>
<keyword evidence="2" id="KW-0677">Repeat</keyword>
<evidence type="ECO:0000313" key="5">
    <source>
        <dbReference type="Proteomes" id="UP000289886"/>
    </source>
</evidence>
<dbReference type="AlphaFoldDB" id="A0A444UZ18"/>
<dbReference type="SUPFAM" id="SSF54695">
    <property type="entry name" value="POZ domain"/>
    <property type="match status" value="1"/>
</dbReference>
<proteinExistence type="predicted"/>
<dbReference type="Pfam" id="PF00651">
    <property type="entry name" value="BTB"/>
    <property type="match status" value="1"/>
</dbReference>
<feature type="domain" description="BTB" evidence="3">
    <location>
        <begin position="32"/>
        <end position="99"/>
    </location>
</feature>
<protein>
    <submittedName>
        <fullName evidence="4">Kelch-like protein 13</fullName>
    </submittedName>
</protein>
<name>A0A444UZ18_ACIRT</name>
<dbReference type="Gene3D" id="3.30.710.10">
    <property type="entry name" value="Potassium Channel Kv1.1, Chain A"/>
    <property type="match status" value="1"/>
</dbReference>
<evidence type="ECO:0000313" key="4">
    <source>
        <dbReference type="EMBL" id="RXM93436.1"/>
    </source>
</evidence>
<dbReference type="InterPro" id="IPR011705">
    <property type="entry name" value="BACK"/>
</dbReference>
<dbReference type="Gene3D" id="1.25.40.420">
    <property type="match status" value="1"/>
</dbReference>
<dbReference type="InterPro" id="IPR015915">
    <property type="entry name" value="Kelch-typ_b-propeller"/>
</dbReference>
<dbReference type="PANTHER" id="PTHR45632">
    <property type="entry name" value="LD33804P"/>
    <property type="match status" value="1"/>
</dbReference>
<organism evidence="4 5">
    <name type="scientific">Acipenser ruthenus</name>
    <name type="common">Sterlet sturgeon</name>
    <dbReference type="NCBI Taxonomy" id="7906"/>
    <lineage>
        <taxon>Eukaryota</taxon>
        <taxon>Metazoa</taxon>
        <taxon>Chordata</taxon>
        <taxon>Craniata</taxon>
        <taxon>Vertebrata</taxon>
        <taxon>Euteleostomi</taxon>
        <taxon>Actinopterygii</taxon>
        <taxon>Chondrostei</taxon>
        <taxon>Acipenseriformes</taxon>
        <taxon>Acipenseridae</taxon>
        <taxon>Acipenser</taxon>
    </lineage>
</organism>
<comment type="caution">
    <text evidence="4">The sequence shown here is derived from an EMBL/GenBank/DDBJ whole genome shotgun (WGS) entry which is preliminary data.</text>
</comment>
<evidence type="ECO:0000256" key="1">
    <source>
        <dbReference type="ARBA" id="ARBA00022441"/>
    </source>
</evidence>
<dbReference type="SMART" id="SM00225">
    <property type="entry name" value="BTB"/>
    <property type="match status" value="1"/>
</dbReference>
<dbReference type="Proteomes" id="UP000289886">
    <property type="component" value="Unassembled WGS sequence"/>
</dbReference>
<keyword evidence="5" id="KW-1185">Reference proteome</keyword>
<dbReference type="Pfam" id="PF07707">
    <property type="entry name" value="BACK"/>
    <property type="match status" value="1"/>
</dbReference>
<reference evidence="4 5" key="1">
    <citation type="submission" date="2019-01" db="EMBL/GenBank/DDBJ databases">
        <title>Draft Genome and Complete Hox-Cluster Characterization of the Sterlet Sturgeon (Acipenser ruthenus).</title>
        <authorList>
            <person name="Wei Q."/>
        </authorList>
    </citation>
    <scope>NUCLEOTIDE SEQUENCE [LARGE SCALE GENOMIC DNA]</scope>
    <source>
        <strain evidence="4">WHYD16114868_AA</strain>
        <tissue evidence="4">Blood</tissue>
    </source>
</reference>
<dbReference type="SMART" id="SM00612">
    <property type="entry name" value="Kelch"/>
    <property type="match status" value="2"/>
</dbReference>
<dbReference type="InterPro" id="IPR006652">
    <property type="entry name" value="Kelch_1"/>
</dbReference>
<sequence>MDNGLQRSGVADAYPLRLLEGASSLRAQNALCDVTLEADGVAFPAHKVILASASSYCRVLFVGNAVNPEANNVKLKDASARGLKQVLDFIYTSKLELSMSSLEDTLKAAEILLVRDAIKLCFKFLDENLNQENCLEVLNIAKKFCPDEIRQKAASYVGRQYKTILQDHQRLVELDEDILRDILNKSELREYSELELFDCVMTWLRHDKERTKAARDLLKRIRFPLIPADDLQKFVQETSIMKTDSECFRYLQDALRYHSQLYTQPTLQSQKTQIRSDSANLLVLGGRTCDNKVCSDIWAADEECSGWKKLGELCTPVYNHCAVVIGNFLFVIGGQYKFEAAGKQPTNEVAGMLEKRTRFHAGVLSDHIIAVAGGTLLGNLTNTVEEYRPTDNKWAFTAPFPVAVADHAGTTHKGILYISGKENRMHDCLSLEPSQF</sequence>
<dbReference type="SMART" id="SM00875">
    <property type="entry name" value="BACK"/>
    <property type="match status" value="1"/>
</dbReference>
<dbReference type="InterPro" id="IPR000210">
    <property type="entry name" value="BTB/POZ_dom"/>
</dbReference>
<gene>
    <name evidence="4" type="ORF">EOD39_19072</name>
</gene>
<dbReference type="EMBL" id="SCEB01004606">
    <property type="protein sequence ID" value="RXM93436.1"/>
    <property type="molecule type" value="Genomic_DNA"/>
</dbReference>
<dbReference type="PANTHER" id="PTHR45632:SF15">
    <property type="entry name" value="BTB DOMAIN-CONTAINING PROTEIN"/>
    <property type="match status" value="1"/>
</dbReference>
<dbReference type="PROSITE" id="PS50097">
    <property type="entry name" value="BTB"/>
    <property type="match status" value="1"/>
</dbReference>